<organism evidence="6 7">
    <name type="scientific">Ignelater luminosus</name>
    <name type="common">Cucubano</name>
    <name type="synonym">Pyrophorus luminosus</name>
    <dbReference type="NCBI Taxonomy" id="2038154"/>
    <lineage>
        <taxon>Eukaryota</taxon>
        <taxon>Metazoa</taxon>
        <taxon>Ecdysozoa</taxon>
        <taxon>Arthropoda</taxon>
        <taxon>Hexapoda</taxon>
        <taxon>Insecta</taxon>
        <taxon>Pterygota</taxon>
        <taxon>Neoptera</taxon>
        <taxon>Endopterygota</taxon>
        <taxon>Coleoptera</taxon>
        <taxon>Polyphaga</taxon>
        <taxon>Elateriformia</taxon>
        <taxon>Elateroidea</taxon>
        <taxon>Elateridae</taxon>
        <taxon>Agrypninae</taxon>
        <taxon>Pyrophorini</taxon>
        <taxon>Ignelater</taxon>
    </lineage>
</organism>
<evidence type="ECO:0000256" key="2">
    <source>
        <dbReference type="ARBA" id="ARBA00006856"/>
    </source>
</evidence>
<gene>
    <name evidence="6" type="ORF">ILUMI_08212</name>
</gene>
<feature type="region of interest" description="Disordered" evidence="4">
    <location>
        <begin position="1"/>
        <end position="49"/>
    </location>
</feature>
<dbReference type="GO" id="GO:0042274">
    <property type="term" value="P:ribosomal small subunit biogenesis"/>
    <property type="evidence" value="ECO:0007669"/>
    <property type="project" value="TreeGrafter"/>
</dbReference>
<dbReference type="SMART" id="SM00544">
    <property type="entry name" value="MA3"/>
    <property type="match status" value="1"/>
</dbReference>
<dbReference type="OrthoDB" id="10260961at2759"/>
<feature type="compositionally biased region" description="Acidic residues" evidence="4">
    <location>
        <begin position="265"/>
        <end position="279"/>
    </location>
</feature>
<keyword evidence="7" id="KW-1185">Reference proteome</keyword>
<feature type="compositionally biased region" description="Acidic residues" evidence="4">
    <location>
        <begin position="199"/>
        <end position="210"/>
    </location>
</feature>
<dbReference type="InterPro" id="IPR003891">
    <property type="entry name" value="Initiation_fac_eIF4g_MI"/>
</dbReference>
<evidence type="ECO:0000256" key="4">
    <source>
        <dbReference type="SAM" id="MobiDB-lite"/>
    </source>
</evidence>
<comment type="similarity">
    <text evidence="2">Belongs to the CWC22 family.</text>
</comment>
<dbReference type="PROSITE" id="PS51366">
    <property type="entry name" value="MI"/>
    <property type="match status" value="1"/>
</dbReference>
<reference evidence="6" key="1">
    <citation type="submission" date="2019-08" db="EMBL/GenBank/DDBJ databases">
        <title>The genome of the North American firefly Photinus pyralis.</title>
        <authorList>
            <consortium name="Photinus pyralis genome working group"/>
            <person name="Fallon T.R."/>
            <person name="Sander Lower S.E."/>
            <person name="Weng J.-K."/>
        </authorList>
    </citation>
    <scope>NUCLEOTIDE SEQUENCE</scope>
    <source>
        <strain evidence="6">TRF0915ILg1</strain>
        <tissue evidence="6">Whole body</tissue>
    </source>
</reference>
<dbReference type="PANTHER" id="PTHR18034">
    <property type="entry name" value="CELL CYCLE CONTROL PROTEIN CWF22-RELATED"/>
    <property type="match status" value="1"/>
</dbReference>
<sequence length="849" mass="98563">MKTKNQQKRTGSLKKSRKEIRKEMRKQKKVRRQEYYTNRNKGGRFVLNSDKVNSELMKSHTKLPNKGNKTQEKVEKQIKILSAEEQQQKAIQKEKKDHEKLKKEMAKQRKELLHKANDEEDKNIKRLEKQLGLNKRKSKSTPKSFTEDGLDYLLEVCDSENMKAAVAAEQQLTEVNDDFEEDFALMTGKSLKRTKTNDSDQEDSDVDMEDDFHSNEESNASGDDDDNDNLLEDYEEEEEMEFGDIESDEDSAFQNNDNKRKYSDGDEENDDSLSDDNNDDKDSNYSDQDEEDSNKKMKNEVWEDIYGRLHGKDGKIITESQSKYIPPAIRARMEAESSSDNKKREEKLGRLKKQLKGLLNRLAESNMHNIASQIEELYMNNSRNDMNDTLTSLILDSLVTPILTTERLLLEHVLLITILHANVGTEVGAHFLQTTVKRFDQLFSIKNPVENKMLDNVVWVISQLYNYKVFHAQLVYEILAKLSNRFTETDIECILLVLKSVGFSLRKDDPLALKDLILSLQKKAGNASTEIRENPRVKFMLDILLAIKNNNMSKIPNYDVSYSEHLKKLLKGFIRKDCYVTTLNISLEDLLKADMCGKWWVVGSAWTGKTTESEVKNKSNKQEGFSQKLLDLARRQRMNTDARRNIFCIIMSAEDYLDAFEKLLHLGLKNQQDREIVHVILHCCLQEKHFNPYYAVLAQKFCEYDRKFQMTIKYSVWDKLKALTECSATQLSNLAKLLTHLFLEKGLSISTLKIVQFGELDKITLRFMRQILIGILLCDDVETCQSVFTNIAQSDKLKMFKESLRLFIQHFLLKNLKSESVPEEQKQLLEDRARIVDKILSINDKKLKF</sequence>
<accession>A0A8K0GAV4</accession>
<dbReference type="SMART" id="SM00543">
    <property type="entry name" value="MIF4G"/>
    <property type="match status" value="1"/>
</dbReference>
<evidence type="ECO:0000256" key="3">
    <source>
        <dbReference type="ARBA" id="ARBA00023242"/>
    </source>
</evidence>
<dbReference type="GO" id="GO:0005730">
    <property type="term" value="C:nucleolus"/>
    <property type="evidence" value="ECO:0007669"/>
    <property type="project" value="UniProtKB-SubCell"/>
</dbReference>
<feature type="region of interest" description="Disordered" evidence="4">
    <location>
        <begin position="112"/>
        <end position="148"/>
    </location>
</feature>
<feature type="compositionally biased region" description="Basic and acidic residues" evidence="4">
    <location>
        <begin position="112"/>
        <end position="129"/>
    </location>
</feature>
<feature type="compositionally biased region" description="Basic residues" evidence="4">
    <location>
        <begin position="1"/>
        <end position="31"/>
    </location>
</feature>
<dbReference type="Proteomes" id="UP000801492">
    <property type="component" value="Unassembled WGS sequence"/>
</dbReference>
<evidence type="ECO:0000259" key="5">
    <source>
        <dbReference type="PROSITE" id="PS51366"/>
    </source>
</evidence>
<dbReference type="PANTHER" id="PTHR18034:SF4">
    <property type="entry name" value="NUCLEOLAR MIF4G DOMAIN-CONTAINING PROTEIN 1"/>
    <property type="match status" value="1"/>
</dbReference>
<evidence type="ECO:0000256" key="1">
    <source>
        <dbReference type="ARBA" id="ARBA00004604"/>
    </source>
</evidence>
<feature type="domain" description="MI" evidence="5">
    <location>
        <begin position="641"/>
        <end position="757"/>
    </location>
</feature>
<evidence type="ECO:0000313" key="7">
    <source>
        <dbReference type="Proteomes" id="UP000801492"/>
    </source>
</evidence>
<dbReference type="GO" id="GO:0003723">
    <property type="term" value="F:RNA binding"/>
    <property type="evidence" value="ECO:0007669"/>
    <property type="project" value="InterPro"/>
</dbReference>
<dbReference type="Gene3D" id="1.25.40.180">
    <property type="match status" value="1"/>
</dbReference>
<dbReference type="Pfam" id="PF02854">
    <property type="entry name" value="MIF4G"/>
    <property type="match status" value="1"/>
</dbReference>
<dbReference type="AlphaFoldDB" id="A0A8K0GAV4"/>
<dbReference type="Pfam" id="PF02847">
    <property type="entry name" value="MA3"/>
    <property type="match status" value="1"/>
</dbReference>
<dbReference type="FunFam" id="1.25.40.180:FF:000032">
    <property type="entry name" value="Nucleolar MIF4G domain-containing protein 1"/>
    <property type="match status" value="1"/>
</dbReference>
<keyword evidence="3" id="KW-0539">Nucleus</keyword>
<comment type="caution">
    <text evidence="6">The sequence shown here is derived from an EMBL/GenBank/DDBJ whole genome shotgun (WGS) entry which is preliminary data.</text>
</comment>
<proteinExistence type="inferred from homology"/>
<feature type="compositionally biased region" description="Acidic residues" evidence="4">
    <location>
        <begin position="222"/>
        <end position="251"/>
    </location>
</feature>
<dbReference type="InterPro" id="IPR003890">
    <property type="entry name" value="MIF4G-like_typ-3"/>
</dbReference>
<dbReference type="EMBL" id="VTPC01003831">
    <property type="protein sequence ID" value="KAF2897960.1"/>
    <property type="molecule type" value="Genomic_DNA"/>
</dbReference>
<dbReference type="InterPro" id="IPR050781">
    <property type="entry name" value="CWC22_splicing_factor"/>
</dbReference>
<dbReference type="InterPro" id="IPR016024">
    <property type="entry name" value="ARM-type_fold"/>
</dbReference>
<comment type="subcellular location">
    <subcellularLocation>
        <location evidence="1">Nucleus</location>
        <location evidence="1">Nucleolus</location>
    </subcellularLocation>
</comment>
<feature type="region of interest" description="Disordered" evidence="4">
    <location>
        <begin position="186"/>
        <end position="298"/>
    </location>
</feature>
<name>A0A8K0GAV4_IGNLU</name>
<protein>
    <recommendedName>
        <fullName evidence="5">MI domain-containing protein</fullName>
    </recommendedName>
</protein>
<dbReference type="SUPFAM" id="SSF48371">
    <property type="entry name" value="ARM repeat"/>
    <property type="match status" value="1"/>
</dbReference>
<evidence type="ECO:0000313" key="6">
    <source>
        <dbReference type="EMBL" id="KAF2897960.1"/>
    </source>
</evidence>